<dbReference type="STRING" id="1830138.SAMN05443507_1513"/>
<sequence length="51" mass="6286">MYQSKDGRQLEFEFVSIEELVPEDHLLRKIDRYIDFSFIPEKVRPYYSEDN</sequence>
<reference evidence="3" key="1">
    <citation type="submission" date="2016-11" db="EMBL/GenBank/DDBJ databases">
        <authorList>
            <person name="Varghese N."/>
            <person name="Submissions S."/>
        </authorList>
    </citation>
    <scope>NUCLEOTIDE SEQUENCE [LARGE SCALE GENOMIC DNA]</scope>
    <source>
        <strain evidence="3">USBA-503</strain>
    </source>
</reference>
<feature type="domain" description="Transposase InsH N-terminal" evidence="1">
    <location>
        <begin position="16"/>
        <end position="48"/>
    </location>
</feature>
<evidence type="ECO:0000259" key="1">
    <source>
        <dbReference type="Pfam" id="PF05598"/>
    </source>
</evidence>
<dbReference type="InterPro" id="IPR008490">
    <property type="entry name" value="Transposase_InsH_N"/>
</dbReference>
<keyword evidence="3" id="KW-1185">Reference proteome</keyword>
<dbReference type="EMBL" id="FRAF01000051">
    <property type="protein sequence ID" value="SHL16942.1"/>
    <property type="molecule type" value="Genomic_DNA"/>
</dbReference>
<dbReference type="Proteomes" id="UP000184016">
    <property type="component" value="Unassembled WGS sequence"/>
</dbReference>
<proteinExistence type="predicted"/>
<name>A0A1M6YFM1_9BACL</name>
<gene>
    <name evidence="2" type="ORF">SAMN05443507_1513</name>
</gene>
<protein>
    <recommendedName>
        <fullName evidence="1">Transposase InsH N-terminal domain-containing protein</fullName>
    </recommendedName>
</protein>
<dbReference type="AlphaFoldDB" id="A0A1M6YFM1"/>
<organism evidence="2 3">
    <name type="scientific">Alicyclobacillus tolerans</name>
    <dbReference type="NCBI Taxonomy" id="90970"/>
    <lineage>
        <taxon>Bacteria</taxon>
        <taxon>Bacillati</taxon>
        <taxon>Bacillota</taxon>
        <taxon>Bacilli</taxon>
        <taxon>Bacillales</taxon>
        <taxon>Alicyclobacillaceae</taxon>
        <taxon>Alicyclobacillus</taxon>
    </lineage>
</organism>
<accession>A0A1M6YFM1</accession>
<evidence type="ECO:0000313" key="2">
    <source>
        <dbReference type="EMBL" id="SHL16942.1"/>
    </source>
</evidence>
<evidence type="ECO:0000313" key="3">
    <source>
        <dbReference type="Proteomes" id="UP000184016"/>
    </source>
</evidence>
<dbReference type="Pfam" id="PF05598">
    <property type="entry name" value="DUF772"/>
    <property type="match status" value="1"/>
</dbReference>